<evidence type="ECO:0000259" key="3">
    <source>
        <dbReference type="Pfam" id="PF01624"/>
    </source>
</evidence>
<dbReference type="OrthoDB" id="10252754at2759"/>
<evidence type="ECO:0000313" key="6">
    <source>
        <dbReference type="Proteomes" id="UP000324800"/>
    </source>
</evidence>
<feature type="compositionally biased region" description="Basic and acidic residues" evidence="2">
    <location>
        <begin position="845"/>
        <end position="859"/>
    </location>
</feature>
<feature type="domain" description="DNA mismatch repair protein MutS-like N-terminal" evidence="3">
    <location>
        <begin position="1"/>
        <end position="81"/>
    </location>
</feature>
<dbReference type="Gene3D" id="3.40.1170.10">
    <property type="entry name" value="DNA repair protein MutS, domain I"/>
    <property type="match status" value="1"/>
</dbReference>
<feature type="domain" description="DNA mismatch repair protein MutS core" evidence="4">
    <location>
        <begin position="639"/>
        <end position="854"/>
    </location>
</feature>
<name>A0A5J4WXQ9_9EUKA</name>
<dbReference type="EMBL" id="SNRW01000710">
    <property type="protein sequence ID" value="KAA6399641.1"/>
    <property type="molecule type" value="Genomic_DNA"/>
</dbReference>
<dbReference type="GO" id="GO:0030983">
    <property type="term" value="F:mismatched DNA binding"/>
    <property type="evidence" value="ECO:0007669"/>
    <property type="project" value="InterPro"/>
</dbReference>
<feature type="compositionally biased region" description="Low complexity" evidence="2">
    <location>
        <begin position="667"/>
        <end position="686"/>
    </location>
</feature>
<feature type="region of interest" description="Disordered" evidence="2">
    <location>
        <begin position="667"/>
        <end position="687"/>
    </location>
</feature>
<dbReference type="InterPro" id="IPR036678">
    <property type="entry name" value="MutS_con_dom_sf"/>
</dbReference>
<feature type="compositionally biased region" description="Acidic residues" evidence="2">
    <location>
        <begin position="84"/>
        <end position="108"/>
    </location>
</feature>
<gene>
    <name evidence="5" type="ORF">EZS28_004834</name>
</gene>
<dbReference type="Proteomes" id="UP000324800">
    <property type="component" value="Unassembled WGS sequence"/>
</dbReference>
<feature type="compositionally biased region" description="Polar residues" evidence="2">
    <location>
        <begin position="767"/>
        <end position="776"/>
    </location>
</feature>
<dbReference type="Pfam" id="PF05192">
    <property type="entry name" value="MutS_III"/>
    <property type="match status" value="1"/>
</dbReference>
<feature type="region of interest" description="Disordered" evidence="2">
    <location>
        <begin position="607"/>
        <end position="626"/>
    </location>
</feature>
<feature type="compositionally biased region" description="Polar residues" evidence="2">
    <location>
        <begin position="138"/>
        <end position="171"/>
    </location>
</feature>
<proteinExistence type="inferred from homology"/>
<dbReference type="InterPro" id="IPR007696">
    <property type="entry name" value="DNA_mismatch_repair_MutS_core"/>
</dbReference>
<dbReference type="SUPFAM" id="SSF55271">
    <property type="entry name" value="DNA repair protein MutS, domain I"/>
    <property type="match status" value="1"/>
</dbReference>
<dbReference type="GO" id="GO:0006298">
    <property type="term" value="P:mismatch repair"/>
    <property type="evidence" value="ECO:0007669"/>
    <property type="project" value="InterPro"/>
</dbReference>
<comment type="similarity">
    <text evidence="1">Belongs to the DNA mismatch repair MutS family.</text>
</comment>
<feature type="region of interest" description="Disordered" evidence="2">
    <location>
        <begin position="469"/>
        <end position="507"/>
    </location>
</feature>
<dbReference type="InterPro" id="IPR045076">
    <property type="entry name" value="MutS"/>
</dbReference>
<feature type="compositionally biased region" description="Polar residues" evidence="2">
    <location>
        <begin position="492"/>
        <end position="503"/>
    </location>
</feature>
<dbReference type="GO" id="GO:0032301">
    <property type="term" value="C:MutSalpha complex"/>
    <property type="evidence" value="ECO:0007669"/>
    <property type="project" value="TreeGrafter"/>
</dbReference>
<feature type="compositionally biased region" description="Acidic residues" evidence="2">
    <location>
        <begin position="803"/>
        <end position="844"/>
    </location>
</feature>
<protein>
    <submittedName>
        <fullName evidence="5">Putative mismatch repair protein Msh6</fullName>
    </submittedName>
</protein>
<dbReference type="Gene3D" id="3.30.420.110">
    <property type="entry name" value="MutS, connector domain"/>
    <property type="match status" value="1"/>
</dbReference>
<organism evidence="5 6">
    <name type="scientific">Streblomastix strix</name>
    <dbReference type="NCBI Taxonomy" id="222440"/>
    <lineage>
        <taxon>Eukaryota</taxon>
        <taxon>Metamonada</taxon>
        <taxon>Preaxostyla</taxon>
        <taxon>Oxymonadida</taxon>
        <taxon>Streblomastigidae</taxon>
        <taxon>Streblomastix</taxon>
    </lineage>
</organism>
<dbReference type="Pfam" id="PF01624">
    <property type="entry name" value="MutS_I"/>
    <property type="match status" value="1"/>
</dbReference>
<feature type="compositionally biased region" description="Polar residues" evidence="2">
    <location>
        <begin position="289"/>
        <end position="309"/>
    </location>
</feature>
<dbReference type="SUPFAM" id="SSF48334">
    <property type="entry name" value="DNA repair protein MutS, domain III"/>
    <property type="match status" value="1"/>
</dbReference>
<feature type="region of interest" description="Disordered" evidence="2">
    <location>
        <begin position="368"/>
        <end position="398"/>
    </location>
</feature>
<dbReference type="InterPro" id="IPR007695">
    <property type="entry name" value="DNA_mismatch_repair_MutS-lik_N"/>
</dbReference>
<feature type="compositionally biased region" description="Basic residues" evidence="2">
    <location>
        <begin position="782"/>
        <end position="793"/>
    </location>
</feature>
<evidence type="ECO:0000259" key="4">
    <source>
        <dbReference type="Pfam" id="PF05192"/>
    </source>
</evidence>
<dbReference type="InterPro" id="IPR036187">
    <property type="entry name" value="DNA_mismatch_repair_MutS_sf"/>
</dbReference>
<comment type="caution">
    <text evidence="5">The sequence shown here is derived from an EMBL/GenBank/DDBJ whole genome shotgun (WGS) entry which is preliminary data.</text>
</comment>
<dbReference type="PANTHER" id="PTHR11361:SF148">
    <property type="entry name" value="DNA MISMATCH REPAIR PROTEIN MSH6"/>
    <property type="match status" value="1"/>
</dbReference>
<feature type="compositionally biased region" description="Low complexity" evidence="2">
    <location>
        <begin position="274"/>
        <end position="288"/>
    </location>
</feature>
<feature type="region of interest" description="Disordered" evidence="2">
    <location>
        <begin position="758"/>
        <end position="859"/>
    </location>
</feature>
<feature type="region of interest" description="Disordered" evidence="2">
    <location>
        <begin position="261"/>
        <end position="309"/>
    </location>
</feature>
<sequence>MEKQYWAIKQHKFDYILFFQKGKFYELYEQDADVAAKELELKMTGRINMRMCGVPETKFAEWAKKLLKKGYKVARVDEIGKQGEDEDEDNDADQEDDDDSEKDDDYQNDEDKYKYSRIHKKKEENDINQDNQLKKQKSLNIEDNTKYSEMTLNKDNNHPPLSNKQQAASQSKLNELLSIHANNQSHKQAAIQAMANFESGSNKGKASSIQNRELAQIYTRGTLFDPEMLDSDETSLLICICEGPPPAAPFFSSYNSKSGYDNKRNNNKYKQQKNDVSSPFSDRSPSISGRTPLNSSSFDNDLNDQQTGFSPQRAKASFGICVLDAALCEFSVGVLADDSCLTSLASLLSLNPAREALLCHNTSTEENNSLSSIQVPQTSDHKPQSNKKSKNQSASTPSSFFQNQSVATIADIFSSHSALLTLDHLRQLLTENSTVTVRDNSFFSLELGRALVDHALIREKERLFLKKRKKKSKKKEIEGTNQQINDHEIKIDQNQQNTPQNIPGKQDDDLYQLDNKYTVFLNDLLNSSSSSLQSPISTSTHSPTSPTSLSFVLKTQTSLALRALGACIGYLDELSLAPMILPSCKLKTIAELIRIGKSETEYNKKNKKNNYDEFDNSQEDEDEVSNDDGCKELILDAATLTNLEVFDLNKGSRGSIAAAAASAISTDSSPLQQSSHESQPQSQSTSIPGTLWHILDHSLLPEGRRMLRKWVCHPLRQPFDIEQRLDCVETIINVVEGVKINSGLKMEINKNKKSAFGGKNVQIKGKGNTNKESNQQSTKISNPKKKITKKTKQLNKLSSMKLDDDDDDDDEEEEEDNEEQDQDEQEDSEEQQSNEDFNQNDEDDKDQKDEYIQQEKQEQEMINNCKSVGEALELALFLLS</sequence>
<feature type="compositionally biased region" description="Acidic residues" evidence="2">
    <location>
        <begin position="612"/>
        <end position="626"/>
    </location>
</feature>
<accession>A0A5J4WXQ9</accession>
<dbReference type="InterPro" id="IPR016151">
    <property type="entry name" value="DNA_mismatch_repair_MutS_N"/>
</dbReference>
<dbReference type="Gene3D" id="1.10.1420.10">
    <property type="match status" value="1"/>
</dbReference>
<evidence type="ECO:0000256" key="2">
    <source>
        <dbReference type="SAM" id="MobiDB-lite"/>
    </source>
</evidence>
<evidence type="ECO:0000256" key="1">
    <source>
        <dbReference type="ARBA" id="ARBA00006271"/>
    </source>
</evidence>
<dbReference type="GO" id="GO:0140664">
    <property type="term" value="F:ATP-dependent DNA damage sensor activity"/>
    <property type="evidence" value="ECO:0007669"/>
    <property type="project" value="InterPro"/>
</dbReference>
<evidence type="ECO:0000313" key="5">
    <source>
        <dbReference type="EMBL" id="KAA6399641.1"/>
    </source>
</evidence>
<dbReference type="AlphaFoldDB" id="A0A5J4WXQ9"/>
<reference evidence="5 6" key="1">
    <citation type="submission" date="2019-03" db="EMBL/GenBank/DDBJ databases">
        <title>Single cell metagenomics reveals metabolic interactions within the superorganism composed of flagellate Streblomastix strix and complex community of Bacteroidetes bacteria on its surface.</title>
        <authorList>
            <person name="Treitli S.C."/>
            <person name="Kolisko M."/>
            <person name="Husnik F."/>
            <person name="Keeling P."/>
            <person name="Hampl V."/>
        </authorList>
    </citation>
    <scope>NUCLEOTIDE SEQUENCE [LARGE SCALE GENOMIC DNA]</scope>
    <source>
        <strain evidence="5">ST1C</strain>
    </source>
</reference>
<dbReference type="PANTHER" id="PTHR11361">
    <property type="entry name" value="DNA MISMATCH REPAIR PROTEIN MUTS FAMILY MEMBER"/>
    <property type="match status" value="1"/>
</dbReference>
<dbReference type="GO" id="GO:0005524">
    <property type="term" value="F:ATP binding"/>
    <property type="evidence" value="ECO:0007669"/>
    <property type="project" value="InterPro"/>
</dbReference>
<feature type="region of interest" description="Disordered" evidence="2">
    <location>
        <begin position="78"/>
        <end position="171"/>
    </location>
</feature>